<feature type="compositionally biased region" description="Basic and acidic residues" evidence="8">
    <location>
        <begin position="468"/>
        <end position="480"/>
    </location>
</feature>
<dbReference type="InterPro" id="IPR027417">
    <property type="entry name" value="P-loop_NTPase"/>
</dbReference>
<dbReference type="InterPro" id="IPR036961">
    <property type="entry name" value="Kinesin_motor_dom_sf"/>
</dbReference>
<dbReference type="Proteomes" id="UP001642540">
    <property type="component" value="Unassembled WGS sequence"/>
</dbReference>
<feature type="binding site" evidence="7">
    <location>
        <begin position="114"/>
        <end position="121"/>
    </location>
    <ligand>
        <name>ATP</name>
        <dbReference type="ChEBI" id="CHEBI:30616"/>
    </ligand>
</feature>
<dbReference type="PANTHER" id="PTHR47968:SF75">
    <property type="entry name" value="CENTROMERE-ASSOCIATED PROTEIN E"/>
    <property type="match status" value="1"/>
</dbReference>
<dbReference type="PRINTS" id="PR00380">
    <property type="entry name" value="KINESINHEAVY"/>
</dbReference>
<dbReference type="PANTHER" id="PTHR47968">
    <property type="entry name" value="CENTROMERE PROTEIN E"/>
    <property type="match status" value="1"/>
</dbReference>
<evidence type="ECO:0000256" key="7">
    <source>
        <dbReference type="PROSITE-ProRule" id="PRU00283"/>
    </source>
</evidence>
<evidence type="ECO:0000256" key="6">
    <source>
        <dbReference type="ARBA" id="ARBA00023212"/>
    </source>
</evidence>
<dbReference type="SUPFAM" id="SSF52540">
    <property type="entry name" value="P-loop containing nucleoside triphosphate hydrolases"/>
    <property type="match status" value="1"/>
</dbReference>
<keyword evidence="6" id="KW-0963">Cytoplasm</keyword>
<feature type="domain" description="Kinesin motor" evidence="9">
    <location>
        <begin position="28"/>
        <end position="392"/>
    </location>
</feature>
<evidence type="ECO:0000256" key="5">
    <source>
        <dbReference type="ARBA" id="ARBA00023175"/>
    </source>
</evidence>
<dbReference type="PROSITE" id="PS50067">
    <property type="entry name" value="KINESIN_MOTOR_2"/>
    <property type="match status" value="1"/>
</dbReference>
<comment type="similarity">
    <text evidence="7">Belongs to the TRAFAC class myosin-kinesin ATPase superfamily. Kinesin family.</text>
</comment>
<feature type="region of interest" description="Disordered" evidence="8">
    <location>
        <begin position="468"/>
        <end position="502"/>
    </location>
</feature>
<protein>
    <recommendedName>
        <fullName evidence="9">Kinesin motor domain-containing protein</fullName>
    </recommendedName>
</protein>
<evidence type="ECO:0000256" key="3">
    <source>
        <dbReference type="ARBA" id="ARBA00022840"/>
    </source>
</evidence>
<keyword evidence="5 7" id="KW-0505">Motor protein</keyword>
<reference evidence="10 11" key="1">
    <citation type="submission" date="2024-08" db="EMBL/GenBank/DDBJ databases">
        <authorList>
            <person name="Cucini C."/>
            <person name="Frati F."/>
        </authorList>
    </citation>
    <scope>NUCLEOTIDE SEQUENCE [LARGE SCALE GENOMIC DNA]</scope>
</reference>
<comment type="subcellular location">
    <subcellularLocation>
        <location evidence="1">Cytoplasm</location>
        <location evidence="1">Cytoskeleton</location>
    </subcellularLocation>
</comment>
<dbReference type="InterPro" id="IPR027640">
    <property type="entry name" value="Kinesin-like_fam"/>
</dbReference>
<evidence type="ECO:0000256" key="8">
    <source>
        <dbReference type="SAM" id="MobiDB-lite"/>
    </source>
</evidence>
<keyword evidence="2 7" id="KW-0547">Nucleotide-binding</keyword>
<dbReference type="Pfam" id="PF00225">
    <property type="entry name" value="Kinesin"/>
    <property type="match status" value="1"/>
</dbReference>
<proteinExistence type="inferred from homology"/>
<name>A0ABP1Q1F2_9HEXA</name>
<evidence type="ECO:0000256" key="1">
    <source>
        <dbReference type="ARBA" id="ARBA00004245"/>
    </source>
</evidence>
<evidence type="ECO:0000256" key="4">
    <source>
        <dbReference type="ARBA" id="ARBA00023054"/>
    </source>
</evidence>
<evidence type="ECO:0000256" key="2">
    <source>
        <dbReference type="ARBA" id="ARBA00022741"/>
    </source>
</evidence>
<gene>
    <name evidence="10" type="ORF">ODALV1_LOCUS5159</name>
</gene>
<evidence type="ECO:0000313" key="10">
    <source>
        <dbReference type="EMBL" id="CAL8082253.1"/>
    </source>
</evidence>
<comment type="caution">
    <text evidence="10">The sequence shown here is derived from an EMBL/GenBank/DDBJ whole genome shotgun (WGS) entry which is preliminary data.</text>
</comment>
<dbReference type="Gene3D" id="3.40.850.10">
    <property type="entry name" value="Kinesin motor domain"/>
    <property type="match status" value="1"/>
</dbReference>
<keyword evidence="3 7" id="KW-0067">ATP-binding</keyword>
<keyword evidence="11" id="KW-1185">Reference proteome</keyword>
<accession>A0ABP1Q1F2</accession>
<sequence>MVFRNLTFFYRIMETGELDISSPSEMTKVSVAVRVRPLIEREKKGDAQIHWQIGPQDLRPFDPEAKRIVPNSSTYTYDHVFTQSTQTQQVYDKVVSPIVKQAFKGFNGTILCYGQTSSGKTHTLYGSNDDKGIILLFADHLFQQIKADETGRQYIIKVGLIEIYNEKVSDLLNSYNPIELQERDGSIVPHGLEELTVFDIDDWKKVTERVQRERKIGETRMNKESSRSHTILRVTIESFDLTSNGSFDEAQENSEQSPPLTTAVLHFVDLAGSEKQSQTGAEGERFREQVNINMSLSVLSRVIQQLSEQASVSSFEGRSSSNDHSLAKAMVNSMVRTAPRPRFINFRDSKLTRLLQNSLNGNAYISMVCNVTIASFEETKSTLLFAQQAKKIQIRPKQNRFSTKSEYDKKLKELHWLRIIQARYKEEPDVRFNPRNNVPNIPFDFFPLNPGIALSLVLQDHHYTLPKEPYSDRANDKVRESQSNPSRSPLLSSGPNKNPKKCRGVKVIKSIKKCTIRKHGSSRSKQGNVWSRAKKRTQKRAYQALWGALFWRETFKISGPCQKSCQNNDSTFGNESKKGDQVEVGYRCKMLEEIILD</sequence>
<dbReference type="EMBL" id="CAXLJM020000015">
    <property type="protein sequence ID" value="CAL8082253.1"/>
    <property type="molecule type" value="Genomic_DNA"/>
</dbReference>
<dbReference type="InterPro" id="IPR001752">
    <property type="entry name" value="Kinesin_motor_dom"/>
</dbReference>
<keyword evidence="6" id="KW-0206">Cytoskeleton</keyword>
<dbReference type="SMART" id="SM00129">
    <property type="entry name" value="KISc"/>
    <property type="match status" value="1"/>
</dbReference>
<evidence type="ECO:0000313" key="11">
    <source>
        <dbReference type="Proteomes" id="UP001642540"/>
    </source>
</evidence>
<keyword evidence="4" id="KW-0175">Coiled coil</keyword>
<organism evidence="10 11">
    <name type="scientific">Orchesella dallaii</name>
    <dbReference type="NCBI Taxonomy" id="48710"/>
    <lineage>
        <taxon>Eukaryota</taxon>
        <taxon>Metazoa</taxon>
        <taxon>Ecdysozoa</taxon>
        <taxon>Arthropoda</taxon>
        <taxon>Hexapoda</taxon>
        <taxon>Collembola</taxon>
        <taxon>Entomobryomorpha</taxon>
        <taxon>Entomobryoidea</taxon>
        <taxon>Orchesellidae</taxon>
        <taxon>Orchesellinae</taxon>
        <taxon>Orchesella</taxon>
    </lineage>
</organism>
<evidence type="ECO:0000259" key="9">
    <source>
        <dbReference type="PROSITE" id="PS50067"/>
    </source>
</evidence>
<feature type="compositionally biased region" description="Polar residues" evidence="8">
    <location>
        <begin position="481"/>
        <end position="496"/>
    </location>
</feature>